<sequence>MTVWATRTDESSGDDSHVAGLRREGVDVNPVLPAGVQAQARVPASSANLGPGFDCLGIALGIYDDISVTVGGDALRITVSGEGAEGVPLDERHLVVRAINRGLAAAGVTAPGLDVKCRNSIPHARGLGSSASAVVGGLAVAAGLVRAAGLGTQLSTEALIQLSSEFEGHPDNASASVLGSAVVSWSEPTAGVHTSDVAGDSPALNYFARSLELHPGIRAYAMIPQVESSTAVTRGLLPDAVSRADAVFNVSRAALAVVALTTEPQLLMAATEDRLHQDYRAPVMPATAALVRWLRERQVPATVSGAGPTVLALTASELPPQTRDKAAELGFVLQEVEIAPGVVVH</sequence>
<dbReference type="GO" id="GO:0005524">
    <property type="term" value="F:ATP binding"/>
    <property type="evidence" value="ECO:0007669"/>
    <property type="project" value="UniProtKB-UniRule"/>
</dbReference>
<evidence type="ECO:0000256" key="10">
    <source>
        <dbReference type="ARBA" id="ARBA00022840"/>
    </source>
</evidence>
<keyword evidence="6 13" id="KW-0808">Transferase</keyword>
<dbReference type="UniPathway" id="UPA00050">
    <property type="reaction ID" value="UER00064"/>
</dbReference>
<dbReference type="InterPro" id="IPR006204">
    <property type="entry name" value="GHMP_kinase_N_dom"/>
</dbReference>
<gene>
    <name evidence="13" type="primary">thrB</name>
    <name evidence="17" type="ORF">DFJ75_2837</name>
</gene>
<feature type="domain" description="GHMP kinase C-terminal" evidence="16">
    <location>
        <begin position="270"/>
        <end position="321"/>
    </location>
</feature>
<name>A0A495K679_WILMA</name>
<evidence type="ECO:0000256" key="1">
    <source>
        <dbReference type="ARBA" id="ARBA00005015"/>
    </source>
</evidence>
<dbReference type="PANTHER" id="PTHR20861:SF1">
    <property type="entry name" value="HOMOSERINE KINASE"/>
    <property type="match status" value="1"/>
</dbReference>
<dbReference type="GO" id="GO:0009088">
    <property type="term" value="P:threonine biosynthetic process"/>
    <property type="evidence" value="ECO:0007669"/>
    <property type="project" value="UniProtKB-UniRule"/>
</dbReference>
<dbReference type="GO" id="GO:0004413">
    <property type="term" value="F:homoserine kinase activity"/>
    <property type="evidence" value="ECO:0007669"/>
    <property type="project" value="UniProtKB-UniRule"/>
</dbReference>
<comment type="subcellular location">
    <subcellularLocation>
        <location evidence="13">Cytoplasm</location>
    </subcellularLocation>
</comment>
<dbReference type="SUPFAM" id="SSF55060">
    <property type="entry name" value="GHMP Kinase, C-terminal domain"/>
    <property type="match status" value="1"/>
</dbReference>
<dbReference type="AlphaFoldDB" id="A0A495K679"/>
<dbReference type="PRINTS" id="PR00958">
    <property type="entry name" value="HOMSERKINASE"/>
</dbReference>
<dbReference type="SUPFAM" id="SSF54211">
    <property type="entry name" value="Ribosomal protein S5 domain 2-like"/>
    <property type="match status" value="1"/>
</dbReference>
<evidence type="ECO:0000313" key="18">
    <source>
        <dbReference type="Proteomes" id="UP000274762"/>
    </source>
</evidence>
<dbReference type="InterPro" id="IPR020568">
    <property type="entry name" value="Ribosomal_Su5_D2-typ_SF"/>
</dbReference>
<evidence type="ECO:0000256" key="5">
    <source>
        <dbReference type="ARBA" id="ARBA00022605"/>
    </source>
</evidence>
<comment type="similarity">
    <text evidence="2 13">Belongs to the GHMP kinase family. Homoserine kinase subfamily.</text>
</comment>
<comment type="caution">
    <text evidence="17">The sequence shown here is derived from an EMBL/GenBank/DDBJ whole genome shotgun (WGS) entry which is preliminary data.</text>
</comment>
<protein>
    <recommendedName>
        <fullName evidence="4 13">Homoserine kinase</fullName>
        <shortName evidence="13">HK</shortName>
        <shortName evidence="13">HSK</shortName>
        <ecNumber evidence="3 13">2.7.1.39</ecNumber>
    </recommendedName>
</protein>
<dbReference type="PROSITE" id="PS00627">
    <property type="entry name" value="GHMP_KINASES_ATP"/>
    <property type="match status" value="1"/>
</dbReference>
<feature type="domain" description="GHMP kinase N-terminal" evidence="15">
    <location>
        <begin position="94"/>
        <end position="179"/>
    </location>
</feature>
<dbReference type="GO" id="GO:0005737">
    <property type="term" value="C:cytoplasm"/>
    <property type="evidence" value="ECO:0007669"/>
    <property type="project" value="UniProtKB-SubCell"/>
</dbReference>
<comment type="pathway">
    <text evidence="1 13">Amino-acid biosynthesis; L-threonine biosynthesis; L-threonine from L-aspartate: step 4/5.</text>
</comment>
<dbReference type="Pfam" id="PF00288">
    <property type="entry name" value="GHMP_kinases_N"/>
    <property type="match status" value="1"/>
</dbReference>
<reference evidence="17 18" key="1">
    <citation type="submission" date="2018-10" db="EMBL/GenBank/DDBJ databases">
        <title>Sequencing the genomes of 1000 actinobacteria strains.</title>
        <authorList>
            <person name="Klenk H.-P."/>
        </authorList>
    </citation>
    <scope>NUCLEOTIDE SEQUENCE [LARGE SCALE GENOMIC DNA]</scope>
    <source>
        <strain evidence="17 18">DSM 44343</strain>
    </source>
</reference>
<dbReference type="OrthoDB" id="9769912at2"/>
<dbReference type="EC" id="2.7.1.39" evidence="3 13"/>
<feature type="binding site" evidence="13">
    <location>
        <begin position="122"/>
        <end position="132"/>
    </location>
    <ligand>
        <name>ATP</name>
        <dbReference type="ChEBI" id="CHEBI:30616"/>
    </ligand>
</feature>
<dbReference type="InterPro" id="IPR036554">
    <property type="entry name" value="GHMP_kinase_C_sf"/>
</dbReference>
<feature type="region of interest" description="Disordered" evidence="14">
    <location>
        <begin position="1"/>
        <end position="20"/>
    </location>
</feature>
<evidence type="ECO:0000259" key="16">
    <source>
        <dbReference type="Pfam" id="PF08544"/>
    </source>
</evidence>
<dbReference type="Pfam" id="PF08544">
    <property type="entry name" value="GHMP_kinases_C"/>
    <property type="match status" value="1"/>
</dbReference>
<evidence type="ECO:0000256" key="13">
    <source>
        <dbReference type="HAMAP-Rule" id="MF_00384"/>
    </source>
</evidence>
<dbReference type="InterPro" id="IPR014721">
    <property type="entry name" value="Ribsml_uS5_D2-typ_fold_subgr"/>
</dbReference>
<dbReference type="Proteomes" id="UP000274762">
    <property type="component" value="Unassembled WGS sequence"/>
</dbReference>
<dbReference type="Gene3D" id="3.30.70.890">
    <property type="entry name" value="GHMP kinase, C-terminal domain"/>
    <property type="match status" value="1"/>
</dbReference>
<evidence type="ECO:0000256" key="7">
    <source>
        <dbReference type="ARBA" id="ARBA00022697"/>
    </source>
</evidence>
<evidence type="ECO:0000256" key="14">
    <source>
        <dbReference type="SAM" id="MobiDB-lite"/>
    </source>
</evidence>
<dbReference type="PANTHER" id="PTHR20861">
    <property type="entry name" value="HOMOSERINE/4-DIPHOSPHOCYTIDYL-2-C-METHYL-D-ERYTHRITOL KINASE"/>
    <property type="match status" value="1"/>
</dbReference>
<keyword evidence="13" id="KW-0963">Cytoplasm</keyword>
<keyword evidence="9 13" id="KW-0418">Kinase</keyword>
<evidence type="ECO:0000259" key="15">
    <source>
        <dbReference type="Pfam" id="PF00288"/>
    </source>
</evidence>
<keyword evidence="8 13" id="KW-0547">Nucleotide-binding</keyword>
<keyword evidence="7 13" id="KW-0791">Threonine biosynthesis</keyword>
<evidence type="ECO:0000256" key="11">
    <source>
        <dbReference type="ARBA" id="ARBA00049375"/>
    </source>
</evidence>
<evidence type="ECO:0000256" key="3">
    <source>
        <dbReference type="ARBA" id="ARBA00012078"/>
    </source>
</evidence>
<keyword evidence="10 13" id="KW-0067">ATP-binding</keyword>
<dbReference type="HAMAP" id="MF_00384">
    <property type="entry name" value="Homoser_kinase"/>
    <property type="match status" value="1"/>
</dbReference>
<dbReference type="PIRSF" id="PIRSF000676">
    <property type="entry name" value="Homoser_kin"/>
    <property type="match status" value="1"/>
</dbReference>
<dbReference type="InterPro" id="IPR013750">
    <property type="entry name" value="GHMP_kinase_C_dom"/>
</dbReference>
<dbReference type="EMBL" id="RBKV01000001">
    <property type="protein sequence ID" value="RKR95999.1"/>
    <property type="molecule type" value="Genomic_DNA"/>
</dbReference>
<dbReference type="InterPro" id="IPR006203">
    <property type="entry name" value="GHMP_knse_ATP-bd_CS"/>
</dbReference>
<evidence type="ECO:0000256" key="12">
    <source>
        <dbReference type="ARBA" id="ARBA00049954"/>
    </source>
</evidence>
<evidence type="ECO:0000313" key="17">
    <source>
        <dbReference type="EMBL" id="RKR95999.1"/>
    </source>
</evidence>
<accession>A0A495K679</accession>
<comment type="catalytic activity">
    <reaction evidence="11 13">
        <text>L-homoserine + ATP = O-phospho-L-homoserine + ADP + H(+)</text>
        <dbReference type="Rhea" id="RHEA:13985"/>
        <dbReference type="ChEBI" id="CHEBI:15378"/>
        <dbReference type="ChEBI" id="CHEBI:30616"/>
        <dbReference type="ChEBI" id="CHEBI:57476"/>
        <dbReference type="ChEBI" id="CHEBI:57590"/>
        <dbReference type="ChEBI" id="CHEBI:456216"/>
        <dbReference type="EC" id="2.7.1.39"/>
    </reaction>
</comment>
<evidence type="ECO:0000256" key="9">
    <source>
        <dbReference type="ARBA" id="ARBA00022777"/>
    </source>
</evidence>
<dbReference type="Gene3D" id="3.30.230.10">
    <property type="match status" value="1"/>
</dbReference>
<evidence type="ECO:0000256" key="2">
    <source>
        <dbReference type="ARBA" id="ARBA00007370"/>
    </source>
</evidence>
<dbReference type="NCBIfam" id="TIGR00191">
    <property type="entry name" value="thrB"/>
    <property type="match status" value="1"/>
</dbReference>
<evidence type="ECO:0000256" key="8">
    <source>
        <dbReference type="ARBA" id="ARBA00022741"/>
    </source>
</evidence>
<evidence type="ECO:0000256" key="6">
    <source>
        <dbReference type="ARBA" id="ARBA00022679"/>
    </source>
</evidence>
<proteinExistence type="inferred from homology"/>
<evidence type="ECO:0000256" key="4">
    <source>
        <dbReference type="ARBA" id="ARBA00017858"/>
    </source>
</evidence>
<feature type="compositionally biased region" description="Basic and acidic residues" evidence="14">
    <location>
        <begin position="7"/>
        <end position="20"/>
    </location>
</feature>
<comment type="function">
    <text evidence="12 13">Catalyzes the ATP-dependent phosphorylation of L-homoserine to L-homoserine phosphate.</text>
</comment>
<dbReference type="InterPro" id="IPR000870">
    <property type="entry name" value="Homoserine_kinase"/>
</dbReference>
<organism evidence="17 18">
    <name type="scientific">Williamsia marianensis</name>
    <dbReference type="NCBI Taxonomy" id="85044"/>
    <lineage>
        <taxon>Bacteria</taxon>
        <taxon>Bacillati</taxon>
        <taxon>Actinomycetota</taxon>
        <taxon>Actinomycetes</taxon>
        <taxon>Mycobacteriales</taxon>
        <taxon>Nocardiaceae</taxon>
        <taxon>Williamsia</taxon>
    </lineage>
</organism>
<keyword evidence="5 13" id="KW-0028">Amino-acid biosynthesis</keyword>